<dbReference type="Pfam" id="PF13860">
    <property type="entry name" value="FlgD_ig"/>
    <property type="match status" value="1"/>
</dbReference>
<dbReference type="InterPro" id="IPR026444">
    <property type="entry name" value="Secre_tail"/>
</dbReference>
<gene>
    <name evidence="2" type="ORF">METZ01_LOCUS91019</name>
</gene>
<dbReference type="NCBIfam" id="TIGR04183">
    <property type="entry name" value="Por_Secre_tail"/>
    <property type="match status" value="1"/>
</dbReference>
<organism evidence="2">
    <name type="scientific">marine metagenome</name>
    <dbReference type="NCBI Taxonomy" id="408172"/>
    <lineage>
        <taxon>unclassified sequences</taxon>
        <taxon>metagenomes</taxon>
        <taxon>ecological metagenomes</taxon>
    </lineage>
</organism>
<protein>
    <recommendedName>
        <fullName evidence="1">Dockerin domain-containing protein</fullName>
    </recommendedName>
</protein>
<dbReference type="InterPro" id="IPR016134">
    <property type="entry name" value="Dockerin_dom"/>
</dbReference>
<dbReference type="AlphaFoldDB" id="A0A381VCR9"/>
<proteinExistence type="predicted"/>
<name>A0A381VCR9_9ZZZZ</name>
<reference evidence="2" key="1">
    <citation type="submission" date="2018-05" db="EMBL/GenBank/DDBJ databases">
        <authorList>
            <person name="Lanie J.A."/>
            <person name="Ng W.-L."/>
            <person name="Kazmierczak K.M."/>
            <person name="Andrzejewski T.M."/>
            <person name="Davidsen T.M."/>
            <person name="Wayne K.J."/>
            <person name="Tettelin H."/>
            <person name="Glass J.I."/>
            <person name="Rusch D."/>
            <person name="Podicherti R."/>
            <person name="Tsui H.-C.T."/>
            <person name="Winkler M.E."/>
        </authorList>
    </citation>
    <scope>NUCLEOTIDE SEQUENCE</scope>
</reference>
<accession>A0A381VCR9</accession>
<feature type="non-terminal residue" evidence="2">
    <location>
        <position position="1"/>
    </location>
</feature>
<dbReference type="GO" id="GO:0000272">
    <property type="term" value="P:polysaccharide catabolic process"/>
    <property type="evidence" value="ECO:0007669"/>
    <property type="project" value="InterPro"/>
</dbReference>
<dbReference type="Gene3D" id="2.60.40.680">
    <property type="match status" value="1"/>
</dbReference>
<dbReference type="SUPFAM" id="SSF63446">
    <property type="entry name" value="Type I dockerin domain"/>
    <property type="match status" value="1"/>
</dbReference>
<dbReference type="Gene3D" id="2.60.40.4070">
    <property type="match status" value="1"/>
</dbReference>
<dbReference type="InterPro" id="IPR036439">
    <property type="entry name" value="Dockerin_dom_sf"/>
</dbReference>
<dbReference type="EMBL" id="UINC01008482">
    <property type="protein sequence ID" value="SVA38165.1"/>
    <property type="molecule type" value="Genomic_DNA"/>
</dbReference>
<evidence type="ECO:0000313" key="2">
    <source>
        <dbReference type="EMBL" id="SVA38165.1"/>
    </source>
</evidence>
<sequence length="635" mass="70255">AVTARRSGFYTSTLDVDVLAQAEPTVQDFVLSPDMPRPLGLSAVAGDELVHLSWNTPGGMELYELFYDDGVHESSITGGTDQIELAVFFNPNVSGEVVQGRIMFTDIDGWGYTSDPVEIRVYTTSQTEPPVLVYTGEELMEVSELDVWLDYEFPAPIPVDEEGFLLGFRFTTGAGPGIARDETGYVLDHSYVNFGDNVWQETGYIGFPGNFMIRAVAALDGEPEGTQERHLTVLSGGNQVSAIIDHENTGGFEYSEENITVQPRVLSGNRTREDVLDEYKVYGLDSLENETLVATTTDTFTTIAVSLNYQEYCYHVRAVWTTEDYGVLESRASNQACTVPYTLGDADFDSNADITDVLAVVDFILEEVTPSDDQVRNVDVNMDEAVNIADVVMIVDIIFGGTARQAGFDADEIAYMDLLTDYENSQLKLDIEYSGPVRGLQFELSYDPEMVILEAPSLMEIQENVILSYVVKEPGILKVIAADIDGGAIERSENTILNIPMEFRGQARDVSQVSMDEIALAGANGDLVNYVARTSHSEVNMIPASFALHQNYPNPFNPKTEIRFDLPEEGMVELAIYNLMGQKIRTLTSNHMTPGYHAIVWDGTNDIGSQVATGMYFYSLSSRTFHSTKKMLYLK</sequence>
<dbReference type="Gene3D" id="1.10.1330.10">
    <property type="entry name" value="Dockerin domain"/>
    <property type="match status" value="1"/>
</dbReference>
<feature type="domain" description="Dockerin" evidence="1">
    <location>
        <begin position="339"/>
        <end position="407"/>
    </location>
</feature>
<dbReference type="CDD" id="cd14256">
    <property type="entry name" value="Dockerin_I"/>
    <property type="match status" value="1"/>
</dbReference>
<dbReference type="PROSITE" id="PS51766">
    <property type="entry name" value="DOCKERIN"/>
    <property type="match status" value="1"/>
</dbReference>
<dbReference type="InterPro" id="IPR025965">
    <property type="entry name" value="FlgD/Vpr_Ig-like"/>
</dbReference>
<evidence type="ECO:0000259" key="1">
    <source>
        <dbReference type="PROSITE" id="PS51766"/>
    </source>
</evidence>